<sequence length="166" mass="17539">MNVTRVALAGALGLSAALAGAATPAVAQQEILEKELRGLDVVAVLNAREDTMKGMKRAMSELAKMVEEEAPFDAVKAAQLAELIERNTRAIPVLFPEGTQIRGSTALDAVWEEPEAFAALAEEATGKAVALKAATEPASTADDIADAFKEVALSCRACHKDYKKPF</sequence>
<dbReference type="eggNOG" id="COG3909">
    <property type="taxonomic scope" value="Bacteria"/>
</dbReference>
<evidence type="ECO:0000256" key="1">
    <source>
        <dbReference type="SAM" id="SignalP"/>
    </source>
</evidence>
<reference evidence="2 3" key="1">
    <citation type="journal article" date="2013" name="Genome Announc.">
        <title>Draft Genome Sequence of an Alphaproteobacterium, Caenispirillum salinarum AK4(T), Isolated from a Solar Saltern.</title>
        <authorList>
            <person name="Khatri I."/>
            <person name="Singh A."/>
            <person name="Korpole S."/>
            <person name="Pinnaka A.K."/>
            <person name="Subramanian S."/>
        </authorList>
    </citation>
    <scope>NUCLEOTIDE SEQUENCE [LARGE SCALE GENOMIC DNA]</scope>
    <source>
        <strain evidence="2 3">AK4</strain>
    </source>
</reference>
<comment type="caution">
    <text evidence="2">The sequence shown here is derived from an EMBL/GenBank/DDBJ whole genome shotgun (WGS) entry which is preliminary data.</text>
</comment>
<dbReference type="GO" id="GO:0022900">
    <property type="term" value="P:electron transport chain"/>
    <property type="evidence" value="ECO:0007669"/>
    <property type="project" value="InterPro"/>
</dbReference>
<feature type="signal peptide" evidence="1">
    <location>
        <begin position="1"/>
        <end position="21"/>
    </location>
</feature>
<dbReference type="Gene3D" id="1.20.120.10">
    <property type="entry name" value="Cytochrome c/b562"/>
    <property type="match status" value="1"/>
</dbReference>
<accession>K9H006</accession>
<dbReference type="PROSITE" id="PS51009">
    <property type="entry name" value="CYTCII"/>
    <property type="match status" value="1"/>
</dbReference>
<dbReference type="InterPro" id="IPR010980">
    <property type="entry name" value="Cyt_c/b562"/>
</dbReference>
<evidence type="ECO:0000313" key="3">
    <source>
        <dbReference type="Proteomes" id="UP000009881"/>
    </source>
</evidence>
<name>K9H006_9PROT</name>
<keyword evidence="3" id="KW-1185">Reference proteome</keyword>
<dbReference type="Pfam" id="PF01322">
    <property type="entry name" value="Cytochrom_C_2"/>
    <property type="match status" value="1"/>
</dbReference>
<feature type="chain" id="PRO_5003931221" evidence="1">
    <location>
        <begin position="22"/>
        <end position="166"/>
    </location>
</feature>
<dbReference type="GO" id="GO:0020037">
    <property type="term" value="F:heme binding"/>
    <property type="evidence" value="ECO:0007669"/>
    <property type="project" value="InterPro"/>
</dbReference>
<dbReference type="STRING" id="1238182.C882_3918"/>
<dbReference type="GO" id="GO:0009055">
    <property type="term" value="F:electron transfer activity"/>
    <property type="evidence" value="ECO:0007669"/>
    <property type="project" value="InterPro"/>
</dbReference>
<keyword evidence="1" id="KW-0732">Signal</keyword>
<dbReference type="RefSeq" id="WP_009540026.1">
    <property type="nucleotide sequence ID" value="NZ_ANHY01000006.1"/>
</dbReference>
<proteinExistence type="predicted"/>
<evidence type="ECO:0000313" key="2">
    <source>
        <dbReference type="EMBL" id="EKV31545.1"/>
    </source>
</evidence>
<dbReference type="InterPro" id="IPR002321">
    <property type="entry name" value="Cyt_c_II"/>
</dbReference>
<organism evidence="2 3">
    <name type="scientific">Caenispirillum salinarum AK4</name>
    <dbReference type="NCBI Taxonomy" id="1238182"/>
    <lineage>
        <taxon>Bacteria</taxon>
        <taxon>Pseudomonadati</taxon>
        <taxon>Pseudomonadota</taxon>
        <taxon>Alphaproteobacteria</taxon>
        <taxon>Rhodospirillales</taxon>
        <taxon>Novispirillaceae</taxon>
        <taxon>Caenispirillum</taxon>
    </lineage>
</organism>
<protein>
    <submittedName>
        <fullName evidence="2">Cytochrome c, class II</fullName>
    </submittedName>
</protein>
<gene>
    <name evidence="2" type="ORF">C882_3918</name>
</gene>
<dbReference type="Proteomes" id="UP000009881">
    <property type="component" value="Unassembled WGS sequence"/>
</dbReference>
<dbReference type="AlphaFoldDB" id="K9H006"/>
<dbReference type="SUPFAM" id="SSF47175">
    <property type="entry name" value="Cytochromes"/>
    <property type="match status" value="1"/>
</dbReference>
<dbReference type="EMBL" id="ANHY01000006">
    <property type="protein sequence ID" value="EKV31545.1"/>
    <property type="molecule type" value="Genomic_DNA"/>
</dbReference>
<dbReference type="GO" id="GO:0005506">
    <property type="term" value="F:iron ion binding"/>
    <property type="evidence" value="ECO:0007669"/>
    <property type="project" value="InterPro"/>
</dbReference>